<dbReference type="SUPFAM" id="SSF54373">
    <property type="entry name" value="FAD-linked reductases, C-terminal domain"/>
    <property type="match status" value="1"/>
</dbReference>
<dbReference type="Pfam" id="PF01494">
    <property type="entry name" value="FAD_binding_3"/>
    <property type="match status" value="1"/>
</dbReference>
<dbReference type="Gene3D" id="3.30.9.10">
    <property type="entry name" value="D-Amino Acid Oxidase, subunit A, domain 2"/>
    <property type="match status" value="1"/>
</dbReference>
<dbReference type="Proteomes" id="UP000826661">
    <property type="component" value="Chromosome V"/>
</dbReference>
<dbReference type="InterPro" id="IPR036249">
    <property type="entry name" value="Thioredoxin-like_sf"/>
</dbReference>
<dbReference type="InterPro" id="IPR050641">
    <property type="entry name" value="RIFMO-like"/>
</dbReference>
<evidence type="ECO:0000259" key="6">
    <source>
        <dbReference type="Pfam" id="PF07976"/>
    </source>
</evidence>
<accession>A0A8G0PIN9</accession>
<dbReference type="InterPro" id="IPR038220">
    <property type="entry name" value="PHOX_C_sf"/>
</dbReference>
<dbReference type="PANTHER" id="PTHR43004:SF5">
    <property type="entry name" value="FAD-BINDING DOMAIN-CONTAINING PROTEIN"/>
    <property type="match status" value="1"/>
</dbReference>
<gene>
    <name evidence="7" type="ORF">H0G86_009023</name>
</gene>
<sequence length="510" mass="55941">MFGRAAALFPRSVELLEQLHVAQDVLQTAFIARQGVTFKDGKRITNRGWHVVLPTVASSFHNYAVNIRQKHIEDILAHKYNSDYGRSVQFGWAITDYAIDKSLDDGYNITATITHISLGNRTVRCKYLVGADGAQSSVRQLAGVVMEDHNAGYATVESKTHGTVLWIRLDGDAHRVGFAIPPHLQEKYPEGPNEAEVIKEAISAVLPFKLEFERVDWWTYYSYTLSIKQKVASTMQKDDYVLLGGDAAHTHSSGLAQGLNTGIHDATNLVWKLAGTLKGWYKDDVLSTYASERREVAKKLIALDKLVAATISGDIPVAYTQSETNPDEVLKKLILQNAGFTTGLGIEYKKSVINKDASIGSFVAGTRAEDSLIYQPGPLVPIRLHHLLNEESQGRWSVLIFAGYASQNGGKVAALRTRLASDMGYLAGAPFLNMLTIVAGSIPGAWDAFDGPAIGKLYLDKDFTAHDRYGITYENGGIVVVRPDGILAYSSPLDGLDDIKEFFTGFCNPI</sequence>
<dbReference type="InterPro" id="IPR036188">
    <property type="entry name" value="FAD/NAD-bd_sf"/>
</dbReference>
<dbReference type="Pfam" id="PF07976">
    <property type="entry name" value="Phe_hydrox_dim"/>
    <property type="match status" value="1"/>
</dbReference>
<evidence type="ECO:0000313" key="7">
    <source>
        <dbReference type="EMBL" id="QYT02018.1"/>
    </source>
</evidence>
<proteinExistence type="inferred from homology"/>
<evidence type="ECO:0000259" key="5">
    <source>
        <dbReference type="Pfam" id="PF01494"/>
    </source>
</evidence>
<dbReference type="EMBL" id="CP075868">
    <property type="protein sequence ID" value="QYT02018.1"/>
    <property type="molecule type" value="Genomic_DNA"/>
</dbReference>
<name>A0A8G0PIN9_9HYPO</name>
<keyword evidence="3" id="KW-0274">FAD</keyword>
<keyword evidence="4" id="KW-0560">Oxidoreductase</keyword>
<dbReference type="GO" id="GO:0071949">
    <property type="term" value="F:FAD binding"/>
    <property type="evidence" value="ECO:0007669"/>
    <property type="project" value="InterPro"/>
</dbReference>
<evidence type="ECO:0000256" key="3">
    <source>
        <dbReference type="ARBA" id="ARBA00022827"/>
    </source>
</evidence>
<dbReference type="SUPFAM" id="SSF51905">
    <property type="entry name" value="FAD/NAD(P)-binding domain"/>
    <property type="match status" value="1"/>
</dbReference>
<keyword evidence="8" id="KW-1185">Reference proteome</keyword>
<dbReference type="GO" id="GO:0016709">
    <property type="term" value="F:oxidoreductase activity, acting on paired donors, with incorporation or reduction of molecular oxygen, NAD(P)H as one donor, and incorporation of one atom of oxygen"/>
    <property type="evidence" value="ECO:0007669"/>
    <property type="project" value="UniProtKB-ARBA"/>
</dbReference>
<dbReference type="SUPFAM" id="SSF52833">
    <property type="entry name" value="Thioredoxin-like"/>
    <property type="match status" value="1"/>
</dbReference>
<reference evidence="7 8" key="1">
    <citation type="journal article" date="2021" name="BMC Genomics">
        <title>Telomere-to-telomere genome assembly of asparaginase-producing Trichoderma simmonsii.</title>
        <authorList>
            <person name="Chung D."/>
            <person name="Kwon Y.M."/>
            <person name="Yang Y."/>
        </authorList>
    </citation>
    <scope>NUCLEOTIDE SEQUENCE [LARGE SCALE GENOMIC DNA]</scope>
    <source>
        <strain evidence="7 8">GH-Sj1</strain>
    </source>
</reference>
<dbReference type="Gene3D" id="3.40.30.20">
    <property type="match status" value="1"/>
</dbReference>
<protein>
    <submittedName>
        <fullName evidence="7">FAD_binding_3 domain-containing protein</fullName>
    </submittedName>
</protein>
<evidence type="ECO:0000256" key="4">
    <source>
        <dbReference type="ARBA" id="ARBA00023002"/>
    </source>
</evidence>
<evidence type="ECO:0000256" key="2">
    <source>
        <dbReference type="ARBA" id="ARBA00022630"/>
    </source>
</evidence>
<dbReference type="PANTHER" id="PTHR43004">
    <property type="entry name" value="TRK SYSTEM POTASSIUM UPTAKE PROTEIN"/>
    <property type="match status" value="1"/>
</dbReference>
<feature type="domain" description="FAD-binding" evidence="5">
    <location>
        <begin position="3"/>
        <end position="301"/>
    </location>
</feature>
<evidence type="ECO:0000313" key="8">
    <source>
        <dbReference type="Proteomes" id="UP000826661"/>
    </source>
</evidence>
<dbReference type="InterPro" id="IPR002938">
    <property type="entry name" value="FAD-bd"/>
</dbReference>
<dbReference type="PRINTS" id="PR00420">
    <property type="entry name" value="RNGMNOXGNASE"/>
</dbReference>
<dbReference type="AlphaFoldDB" id="A0A8G0PIN9"/>
<comment type="similarity">
    <text evidence="1">Belongs to the PheA/TfdB FAD monooxygenase family.</text>
</comment>
<evidence type="ECO:0000256" key="1">
    <source>
        <dbReference type="ARBA" id="ARBA00007801"/>
    </source>
</evidence>
<dbReference type="InterPro" id="IPR012941">
    <property type="entry name" value="Phe_hydrox_C_dim_dom"/>
</dbReference>
<dbReference type="Gene3D" id="3.50.50.60">
    <property type="entry name" value="FAD/NAD(P)-binding domain"/>
    <property type="match status" value="1"/>
</dbReference>
<feature type="domain" description="Phenol hydroxylase-like C-terminal dimerisation" evidence="6">
    <location>
        <begin position="457"/>
        <end position="508"/>
    </location>
</feature>
<keyword evidence="2" id="KW-0285">Flavoprotein</keyword>
<organism evidence="7 8">
    <name type="scientific">Trichoderma simmonsii</name>
    <dbReference type="NCBI Taxonomy" id="1491479"/>
    <lineage>
        <taxon>Eukaryota</taxon>
        <taxon>Fungi</taxon>
        <taxon>Dikarya</taxon>
        <taxon>Ascomycota</taxon>
        <taxon>Pezizomycotina</taxon>
        <taxon>Sordariomycetes</taxon>
        <taxon>Hypocreomycetidae</taxon>
        <taxon>Hypocreales</taxon>
        <taxon>Hypocreaceae</taxon>
        <taxon>Trichoderma</taxon>
    </lineage>
</organism>